<keyword evidence="3" id="KW-1185">Reference proteome</keyword>
<name>A0AAN6ZBJ8_9PEZI</name>
<evidence type="ECO:0000256" key="1">
    <source>
        <dbReference type="SAM" id="SignalP"/>
    </source>
</evidence>
<evidence type="ECO:0000313" key="2">
    <source>
        <dbReference type="EMBL" id="KAK4131783.1"/>
    </source>
</evidence>
<reference evidence="2" key="2">
    <citation type="submission" date="2023-05" db="EMBL/GenBank/DDBJ databases">
        <authorList>
            <consortium name="Lawrence Berkeley National Laboratory"/>
            <person name="Steindorff A."/>
            <person name="Hensen N."/>
            <person name="Bonometti L."/>
            <person name="Westerberg I."/>
            <person name="Brannstrom I.O."/>
            <person name="Guillou S."/>
            <person name="Cros-Aarteil S."/>
            <person name="Calhoun S."/>
            <person name="Haridas S."/>
            <person name="Kuo A."/>
            <person name="Mondo S."/>
            <person name="Pangilinan J."/>
            <person name="Riley R."/>
            <person name="Labutti K."/>
            <person name="Andreopoulos B."/>
            <person name="Lipzen A."/>
            <person name="Chen C."/>
            <person name="Yanf M."/>
            <person name="Daum C."/>
            <person name="Ng V."/>
            <person name="Clum A."/>
            <person name="Ohm R."/>
            <person name="Martin F."/>
            <person name="Silar P."/>
            <person name="Natvig D."/>
            <person name="Lalanne C."/>
            <person name="Gautier V."/>
            <person name="Ament-Velasquez S.L."/>
            <person name="Kruys A."/>
            <person name="Hutchinson M.I."/>
            <person name="Powell A.J."/>
            <person name="Barry K."/>
            <person name="Miller A.N."/>
            <person name="Grigoriev I.V."/>
            <person name="Debuchy R."/>
            <person name="Gladieux P."/>
            <person name="Thoren M.H."/>
            <person name="Johannesson H."/>
        </authorList>
    </citation>
    <scope>NUCLEOTIDE SEQUENCE</scope>
    <source>
        <strain evidence="2">CBS 123565</strain>
    </source>
</reference>
<evidence type="ECO:0000313" key="3">
    <source>
        <dbReference type="Proteomes" id="UP001304895"/>
    </source>
</evidence>
<dbReference type="EMBL" id="MU853422">
    <property type="protein sequence ID" value="KAK4131783.1"/>
    <property type="molecule type" value="Genomic_DNA"/>
</dbReference>
<comment type="caution">
    <text evidence="2">The sequence shown here is derived from an EMBL/GenBank/DDBJ whole genome shotgun (WGS) entry which is preliminary data.</text>
</comment>
<reference evidence="2" key="1">
    <citation type="journal article" date="2023" name="Mol. Phylogenet. Evol.">
        <title>Genome-scale phylogeny and comparative genomics of the fungal order Sordariales.</title>
        <authorList>
            <person name="Hensen N."/>
            <person name="Bonometti L."/>
            <person name="Westerberg I."/>
            <person name="Brannstrom I.O."/>
            <person name="Guillou S."/>
            <person name="Cros-Aarteil S."/>
            <person name="Calhoun S."/>
            <person name="Haridas S."/>
            <person name="Kuo A."/>
            <person name="Mondo S."/>
            <person name="Pangilinan J."/>
            <person name="Riley R."/>
            <person name="LaButti K."/>
            <person name="Andreopoulos B."/>
            <person name="Lipzen A."/>
            <person name="Chen C."/>
            <person name="Yan M."/>
            <person name="Daum C."/>
            <person name="Ng V."/>
            <person name="Clum A."/>
            <person name="Steindorff A."/>
            <person name="Ohm R.A."/>
            <person name="Martin F."/>
            <person name="Silar P."/>
            <person name="Natvig D.O."/>
            <person name="Lalanne C."/>
            <person name="Gautier V."/>
            <person name="Ament-Velasquez S.L."/>
            <person name="Kruys A."/>
            <person name="Hutchinson M.I."/>
            <person name="Powell A.J."/>
            <person name="Barry K."/>
            <person name="Miller A.N."/>
            <person name="Grigoriev I.V."/>
            <person name="Debuchy R."/>
            <person name="Gladieux P."/>
            <person name="Hiltunen Thoren M."/>
            <person name="Johannesson H."/>
        </authorList>
    </citation>
    <scope>NUCLEOTIDE SEQUENCE</scope>
    <source>
        <strain evidence="2">CBS 123565</strain>
    </source>
</reference>
<organism evidence="2 3">
    <name type="scientific">Trichocladium antarcticum</name>
    <dbReference type="NCBI Taxonomy" id="1450529"/>
    <lineage>
        <taxon>Eukaryota</taxon>
        <taxon>Fungi</taxon>
        <taxon>Dikarya</taxon>
        <taxon>Ascomycota</taxon>
        <taxon>Pezizomycotina</taxon>
        <taxon>Sordariomycetes</taxon>
        <taxon>Sordariomycetidae</taxon>
        <taxon>Sordariales</taxon>
        <taxon>Chaetomiaceae</taxon>
        <taxon>Trichocladium</taxon>
    </lineage>
</organism>
<protein>
    <recommendedName>
        <fullName evidence="4">Secreted protein</fullName>
    </recommendedName>
</protein>
<sequence>MVINRLHSLLDWAFASGLALPVQSSAYHVLSTSLANMLTSLLRHNQPSAGMIPRPRWNSIAVILGFSNCRTMTCFFLKPRRLRYARRNPASRELRIR</sequence>
<proteinExistence type="predicted"/>
<accession>A0AAN6ZBJ8</accession>
<dbReference type="Proteomes" id="UP001304895">
    <property type="component" value="Unassembled WGS sequence"/>
</dbReference>
<feature type="chain" id="PRO_5042875580" description="Secreted protein" evidence="1">
    <location>
        <begin position="20"/>
        <end position="97"/>
    </location>
</feature>
<dbReference type="AlphaFoldDB" id="A0AAN6ZBJ8"/>
<feature type="signal peptide" evidence="1">
    <location>
        <begin position="1"/>
        <end position="19"/>
    </location>
</feature>
<keyword evidence="1" id="KW-0732">Signal</keyword>
<gene>
    <name evidence="2" type="ORF">BT67DRAFT_150996</name>
</gene>
<evidence type="ECO:0008006" key="4">
    <source>
        <dbReference type="Google" id="ProtNLM"/>
    </source>
</evidence>